<dbReference type="EMBL" id="AP025943">
    <property type="protein sequence ID" value="BDL43166.1"/>
    <property type="molecule type" value="Genomic_DNA"/>
</dbReference>
<evidence type="ECO:0000259" key="1">
    <source>
        <dbReference type="Pfam" id="PF00535"/>
    </source>
</evidence>
<dbReference type="CDD" id="cd00761">
    <property type="entry name" value="Glyco_tranf_GTA_type"/>
    <property type="match status" value="1"/>
</dbReference>
<dbReference type="SUPFAM" id="SSF53448">
    <property type="entry name" value="Nucleotide-diphospho-sugar transferases"/>
    <property type="match status" value="1"/>
</dbReference>
<dbReference type="Gene3D" id="3.90.550.10">
    <property type="entry name" value="Spore Coat Polysaccharide Biosynthesis Protein SpsA, Chain A"/>
    <property type="match status" value="1"/>
</dbReference>
<accession>A0ABN6QF27</accession>
<dbReference type="Pfam" id="PF00535">
    <property type="entry name" value="Glycos_transf_2"/>
    <property type="match status" value="1"/>
</dbReference>
<sequence length="345" mass="39922">MKSNVSQPDDGIEFSVILIAYNLESCLGKAIHAVLKQEFKNFELIIVNDGSTDGTLQVAMSFQDTRINVICQENGGASHARNTGLKAARGKYVAFLDGDDYWYPDHLQMAFEFFRKHPGVRAYAARYAWAQEDNIPCRKELSCSFVVRKLGLRGLLAIHTSSVVLESSLAASLPLWEVGKKYGEDVLYWMRLMRETDLIGLGNKTGSIYVQREGSAMHDRAYGDIPVEHLLHGLLKEWRLMPRRQWMFAVHFLIVRELWPERLLNMERKDRSRFLQEEIGVGLNIWMERSSWNAYVEACEQECLADMEKAFKKLLSRVQYWCVWADRVERWCLRPLCVFIGKRTL</sequence>
<organism evidence="2 3">
    <name type="scientific">Akkermansia biwaensis</name>
    <dbReference type="NCBI Taxonomy" id="2946555"/>
    <lineage>
        <taxon>Bacteria</taxon>
        <taxon>Pseudomonadati</taxon>
        <taxon>Verrucomicrobiota</taxon>
        <taxon>Verrucomicrobiia</taxon>
        <taxon>Verrucomicrobiales</taxon>
        <taxon>Akkermansiaceae</taxon>
        <taxon>Akkermansia</taxon>
    </lineage>
</organism>
<protein>
    <recommendedName>
        <fullName evidence="1">Glycosyltransferase 2-like domain-containing protein</fullName>
    </recommendedName>
</protein>
<dbReference type="Proteomes" id="UP001062263">
    <property type="component" value="Chromosome"/>
</dbReference>
<dbReference type="PANTHER" id="PTHR43685">
    <property type="entry name" value="GLYCOSYLTRANSFERASE"/>
    <property type="match status" value="1"/>
</dbReference>
<gene>
    <name evidence="2" type="ORF">Abiwalacus_07400</name>
</gene>
<dbReference type="InterPro" id="IPR029044">
    <property type="entry name" value="Nucleotide-diphossugar_trans"/>
</dbReference>
<name>A0ABN6QF27_9BACT</name>
<proteinExistence type="predicted"/>
<keyword evidence="3" id="KW-1185">Reference proteome</keyword>
<dbReference type="PANTHER" id="PTHR43685:SF11">
    <property type="entry name" value="GLYCOSYLTRANSFERASE TAGX-RELATED"/>
    <property type="match status" value="1"/>
</dbReference>
<dbReference type="InterPro" id="IPR001173">
    <property type="entry name" value="Glyco_trans_2-like"/>
</dbReference>
<dbReference type="InterPro" id="IPR050834">
    <property type="entry name" value="Glycosyltransf_2"/>
</dbReference>
<evidence type="ECO:0000313" key="2">
    <source>
        <dbReference type="EMBL" id="BDL43166.1"/>
    </source>
</evidence>
<feature type="domain" description="Glycosyltransferase 2-like" evidence="1">
    <location>
        <begin position="15"/>
        <end position="133"/>
    </location>
</feature>
<evidence type="ECO:0000313" key="3">
    <source>
        <dbReference type="Proteomes" id="UP001062263"/>
    </source>
</evidence>
<reference evidence="2" key="1">
    <citation type="submission" date="2022-06" db="EMBL/GenBank/DDBJ databases">
        <title>Akkermansia biwalacus sp. nov., an anaerobic mucin-degrading bacterium isolated from human intestine.</title>
        <authorList>
            <person name="Kobayashi Y."/>
            <person name="Inoue S."/>
            <person name="Kawahara T."/>
            <person name="Kohda N."/>
        </authorList>
    </citation>
    <scope>NUCLEOTIDE SEQUENCE</scope>
    <source>
        <strain evidence="2">WON2089</strain>
    </source>
</reference>
<dbReference type="RefSeq" id="WP_215434459.1">
    <property type="nucleotide sequence ID" value="NZ_AP025943.1"/>
</dbReference>